<organism evidence="1 2">
    <name type="scientific">Clostridium gasigenes</name>
    <dbReference type="NCBI Taxonomy" id="94869"/>
    <lineage>
        <taxon>Bacteria</taxon>
        <taxon>Bacillati</taxon>
        <taxon>Bacillota</taxon>
        <taxon>Clostridia</taxon>
        <taxon>Eubacteriales</taxon>
        <taxon>Clostridiaceae</taxon>
        <taxon>Clostridium</taxon>
    </lineage>
</organism>
<dbReference type="Pfam" id="PF12389">
    <property type="entry name" value="Peptidase_M73"/>
    <property type="match status" value="1"/>
</dbReference>
<dbReference type="InterPro" id="IPR022121">
    <property type="entry name" value="Peptidase_M73_camelysin"/>
</dbReference>
<dbReference type="AlphaFoldDB" id="A0A7X0SGG0"/>
<dbReference type="InterPro" id="IPR024008">
    <property type="entry name" value="BsaA"/>
</dbReference>
<reference evidence="1 2" key="1">
    <citation type="submission" date="2020-08" db="EMBL/GenBank/DDBJ databases">
        <title>Clostridia isolated from Swiss meat.</title>
        <authorList>
            <person name="Wambui J."/>
            <person name="Stevens M.J.A."/>
            <person name="Stephan R."/>
        </authorList>
    </citation>
    <scope>NUCLEOTIDE SEQUENCE [LARGE SCALE GENOMIC DNA]</scope>
    <source>
        <strain evidence="1 2">CM001</strain>
    </source>
</reference>
<dbReference type="Proteomes" id="UP000585258">
    <property type="component" value="Unassembled WGS sequence"/>
</dbReference>
<gene>
    <name evidence="1" type="ORF">H7E68_14350</name>
</gene>
<protein>
    <recommendedName>
        <fullName evidence="3">Alternate signal-mediated exported protein, CPF_0494 family</fullName>
    </recommendedName>
</protein>
<comment type="caution">
    <text evidence="1">The sequence shown here is derived from an EMBL/GenBank/DDBJ whole genome shotgun (WGS) entry which is preliminary data.</text>
</comment>
<name>A0A7X0SGG0_9CLOT</name>
<dbReference type="NCBIfam" id="TIGR04090">
    <property type="entry name" value="exp_by_SipW_IV"/>
    <property type="match status" value="1"/>
</dbReference>
<proteinExistence type="predicted"/>
<evidence type="ECO:0008006" key="3">
    <source>
        <dbReference type="Google" id="ProtNLM"/>
    </source>
</evidence>
<evidence type="ECO:0000313" key="1">
    <source>
        <dbReference type="EMBL" id="MBB6715883.1"/>
    </source>
</evidence>
<dbReference type="InterPro" id="IPR023833">
    <property type="entry name" value="Signal_pept_SipW-depend-type"/>
</dbReference>
<sequence length="229" mass="24830">MNKKKIAAILITGALAISIIGGTFAWFTASDSVTNPFSTGTTDDSNNPNSGVKVQEEFKLEDAKTITPGTEINKDVQAKNTSSYDEFIRVDFKIVWKDKDGKEVTKVTVGGTEYTLDNKLVELKTKNISTDGTQGTWVLDSTDGKYYYIGKVATESYTNTLLDSVKLSPLAGNEYKNLKFDVVVTAEAIQSSNGAYKDWASDNIKTYLGSEEAKAAFAPTDVAEPNGSN</sequence>
<accession>A0A7X0SGG0</accession>
<evidence type="ECO:0000313" key="2">
    <source>
        <dbReference type="Proteomes" id="UP000585258"/>
    </source>
</evidence>
<dbReference type="RefSeq" id="WP_185165047.1">
    <property type="nucleotide sequence ID" value="NZ_JACKWY010000009.1"/>
</dbReference>
<dbReference type="EMBL" id="JACKWY010000009">
    <property type="protein sequence ID" value="MBB6715883.1"/>
    <property type="molecule type" value="Genomic_DNA"/>
</dbReference>
<dbReference type="NCBIfam" id="TIGR04088">
    <property type="entry name" value="cognate_SipW"/>
    <property type="match status" value="1"/>
</dbReference>